<dbReference type="NCBIfam" id="NF005826">
    <property type="entry name" value="PRK07718.1"/>
    <property type="match status" value="1"/>
</dbReference>
<evidence type="ECO:0000256" key="9">
    <source>
        <dbReference type="ARBA" id="ARBA00023136"/>
    </source>
</evidence>
<keyword evidence="8" id="KW-1133">Transmembrane helix</keyword>
<keyword evidence="12" id="KW-0966">Cell projection</keyword>
<comment type="caution">
    <text evidence="12">The sequence shown here is derived from an EMBL/GenBank/DDBJ whole genome shotgun (WGS) entry which is preliminary data.</text>
</comment>
<dbReference type="Proteomes" id="UP000660110">
    <property type="component" value="Unassembled WGS sequence"/>
</dbReference>
<evidence type="ECO:0000256" key="1">
    <source>
        <dbReference type="ARBA" id="ARBA00002254"/>
    </source>
</evidence>
<reference evidence="12" key="1">
    <citation type="journal article" date="2014" name="Int. J. Syst. Evol. Microbiol.">
        <title>Complete genome sequence of Corynebacterium casei LMG S-19264T (=DSM 44701T), isolated from a smear-ripened cheese.</title>
        <authorList>
            <consortium name="US DOE Joint Genome Institute (JGI-PGF)"/>
            <person name="Walter F."/>
            <person name="Albersmeier A."/>
            <person name="Kalinowski J."/>
            <person name="Ruckert C."/>
        </authorList>
    </citation>
    <scope>NUCLEOTIDE SEQUENCE</scope>
    <source>
        <strain evidence="12">CGMCC 1.12153</strain>
    </source>
</reference>
<keyword evidence="9 10" id="KW-0472">Membrane</keyword>
<keyword evidence="13" id="KW-1185">Reference proteome</keyword>
<accession>A0A917EVD4</accession>
<dbReference type="GO" id="GO:0071973">
    <property type="term" value="P:bacterial-type flagellum-dependent cell motility"/>
    <property type="evidence" value="ECO:0007669"/>
    <property type="project" value="InterPro"/>
</dbReference>
<dbReference type="Pfam" id="PF03748">
    <property type="entry name" value="FliL"/>
    <property type="match status" value="1"/>
</dbReference>
<comment type="subcellular location">
    <subcellularLocation>
        <location evidence="2">Cell membrane</location>
        <topology evidence="2">Single-pass membrane protein</topology>
    </subcellularLocation>
</comment>
<keyword evidence="6" id="KW-0812">Transmembrane</keyword>
<organism evidence="12 13">
    <name type="scientific">Halobacillus andaensis</name>
    <dbReference type="NCBI Taxonomy" id="1176239"/>
    <lineage>
        <taxon>Bacteria</taxon>
        <taxon>Bacillati</taxon>
        <taxon>Bacillota</taxon>
        <taxon>Bacilli</taxon>
        <taxon>Bacillales</taxon>
        <taxon>Bacillaceae</taxon>
        <taxon>Halobacillus</taxon>
    </lineage>
</organism>
<evidence type="ECO:0000256" key="11">
    <source>
        <dbReference type="SAM" id="Coils"/>
    </source>
</evidence>
<dbReference type="EMBL" id="BMEL01000001">
    <property type="protein sequence ID" value="GGF10982.1"/>
    <property type="molecule type" value="Genomic_DNA"/>
</dbReference>
<evidence type="ECO:0000256" key="4">
    <source>
        <dbReference type="ARBA" id="ARBA00022475"/>
    </source>
</evidence>
<evidence type="ECO:0000256" key="5">
    <source>
        <dbReference type="ARBA" id="ARBA00022500"/>
    </source>
</evidence>
<feature type="coiled-coil region" evidence="11">
    <location>
        <begin position="94"/>
        <end position="121"/>
    </location>
</feature>
<dbReference type="RefSeq" id="WP_188376067.1">
    <property type="nucleotide sequence ID" value="NZ_BMEL01000001.1"/>
</dbReference>
<dbReference type="GO" id="GO:0005886">
    <property type="term" value="C:plasma membrane"/>
    <property type="evidence" value="ECO:0007669"/>
    <property type="project" value="UniProtKB-SubCell"/>
</dbReference>
<dbReference type="GO" id="GO:0009425">
    <property type="term" value="C:bacterial-type flagellum basal body"/>
    <property type="evidence" value="ECO:0007669"/>
    <property type="project" value="InterPro"/>
</dbReference>
<keyword evidence="4 10" id="KW-1003">Cell membrane</keyword>
<evidence type="ECO:0000313" key="13">
    <source>
        <dbReference type="Proteomes" id="UP000660110"/>
    </source>
</evidence>
<evidence type="ECO:0000256" key="6">
    <source>
        <dbReference type="ARBA" id="ARBA00022692"/>
    </source>
</evidence>
<comment type="similarity">
    <text evidence="3 10">Belongs to the FliL family.</text>
</comment>
<comment type="function">
    <text evidence="1 10">Controls the rotational direction of flagella during chemotaxis.</text>
</comment>
<dbReference type="GO" id="GO:0006935">
    <property type="term" value="P:chemotaxis"/>
    <property type="evidence" value="ECO:0007669"/>
    <property type="project" value="UniProtKB-KW"/>
</dbReference>
<protein>
    <recommendedName>
        <fullName evidence="10">Flagellar protein FliL</fullName>
    </recommendedName>
</protein>
<evidence type="ECO:0000256" key="8">
    <source>
        <dbReference type="ARBA" id="ARBA00022989"/>
    </source>
</evidence>
<evidence type="ECO:0000256" key="3">
    <source>
        <dbReference type="ARBA" id="ARBA00008281"/>
    </source>
</evidence>
<keyword evidence="11" id="KW-0175">Coiled coil</keyword>
<keyword evidence="12" id="KW-0969">Cilium</keyword>
<proteinExistence type="inferred from homology"/>
<keyword evidence="12" id="KW-0282">Flagellum</keyword>
<keyword evidence="5 10" id="KW-0145">Chemotaxis</keyword>
<evidence type="ECO:0000256" key="10">
    <source>
        <dbReference type="RuleBase" id="RU364125"/>
    </source>
</evidence>
<dbReference type="AlphaFoldDB" id="A0A917EVD4"/>
<evidence type="ECO:0000313" key="12">
    <source>
        <dbReference type="EMBL" id="GGF10982.1"/>
    </source>
</evidence>
<dbReference type="InterPro" id="IPR005503">
    <property type="entry name" value="FliL"/>
</dbReference>
<keyword evidence="7 10" id="KW-0283">Flagellar rotation</keyword>
<evidence type="ECO:0000256" key="2">
    <source>
        <dbReference type="ARBA" id="ARBA00004162"/>
    </source>
</evidence>
<evidence type="ECO:0000256" key="7">
    <source>
        <dbReference type="ARBA" id="ARBA00022779"/>
    </source>
</evidence>
<gene>
    <name evidence="12" type="primary">fliL</name>
    <name evidence="12" type="ORF">GCM10010954_06990</name>
</gene>
<reference evidence="12" key="2">
    <citation type="submission" date="2020-09" db="EMBL/GenBank/DDBJ databases">
        <authorList>
            <person name="Sun Q."/>
            <person name="Zhou Y."/>
        </authorList>
    </citation>
    <scope>NUCLEOTIDE SEQUENCE</scope>
    <source>
        <strain evidence="12">CGMCC 1.12153</strain>
    </source>
</reference>
<sequence length="139" mass="15712">MKNKVFKTMLVVLGSITVIGVVALVLVLNLSETEADGERSIDDIREASLITEDITTDIQGGDFVRISFRVVTDGEDALRELEKRDFQMQNILIKELATMEEEDFTSNLDSLEEEVRLKLNELMNEGQVTEVYTVDKVLQ</sequence>
<name>A0A917EVD4_HALAA</name>